<sequence>MDQRNDDRQYGWQGVYGGENASWGGWYRSWKGGKGGHGARKGGKGGYAVDS</sequence>
<dbReference type="EMBL" id="JAKRYL010000032">
    <property type="protein sequence ID" value="MCL7749566.1"/>
    <property type="molecule type" value="Genomic_DNA"/>
</dbReference>
<name>A0A9X2CWK5_9BACI</name>
<dbReference type="RefSeq" id="WP_250098426.1">
    <property type="nucleotide sequence ID" value="NZ_JAKRYL010000032.1"/>
</dbReference>
<accession>A0A9X2CWK5</accession>
<keyword evidence="2" id="KW-1185">Reference proteome</keyword>
<evidence type="ECO:0000313" key="1">
    <source>
        <dbReference type="EMBL" id="MCL7749566.1"/>
    </source>
</evidence>
<protein>
    <submittedName>
        <fullName evidence="1">Uncharacterized protein</fullName>
    </submittedName>
</protein>
<proteinExistence type="predicted"/>
<evidence type="ECO:0000313" key="2">
    <source>
        <dbReference type="Proteomes" id="UP001139150"/>
    </source>
</evidence>
<gene>
    <name evidence="1" type="ORF">MF646_20825</name>
</gene>
<comment type="caution">
    <text evidence="1">The sequence shown here is derived from an EMBL/GenBank/DDBJ whole genome shotgun (WGS) entry which is preliminary data.</text>
</comment>
<dbReference type="AlphaFoldDB" id="A0A9X2CWK5"/>
<reference evidence="1" key="1">
    <citation type="submission" date="2022-02" db="EMBL/GenBank/DDBJ databases">
        <title>Halalkalibacter sp. nov. isolated from Lonar Lake, India.</title>
        <authorList>
            <person name="Joshi A."/>
            <person name="Thite S."/>
            <person name="Lodha T."/>
        </authorList>
    </citation>
    <scope>NUCLEOTIDE SEQUENCE</scope>
    <source>
        <strain evidence="1">MEB205</strain>
    </source>
</reference>
<dbReference type="Proteomes" id="UP001139150">
    <property type="component" value="Unassembled WGS sequence"/>
</dbReference>
<organism evidence="1 2">
    <name type="scientific">Halalkalibacter alkaliphilus</name>
    <dbReference type="NCBI Taxonomy" id="2917993"/>
    <lineage>
        <taxon>Bacteria</taxon>
        <taxon>Bacillati</taxon>
        <taxon>Bacillota</taxon>
        <taxon>Bacilli</taxon>
        <taxon>Bacillales</taxon>
        <taxon>Bacillaceae</taxon>
        <taxon>Halalkalibacter</taxon>
    </lineage>
</organism>